<evidence type="ECO:0000256" key="10">
    <source>
        <dbReference type="ARBA" id="ARBA00048525"/>
    </source>
</evidence>
<name>A0A1G9Q708_9FIRM</name>
<keyword evidence="13" id="KW-1185">Reference proteome</keyword>
<dbReference type="GO" id="GO:0004645">
    <property type="term" value="F:1,4-alpha-oligoglucan phosphorylase activity"/>
    <property type="evidence" value="ECO:0007669"/>
    <property type="project" value="InterPro"/>
</dbReference>
<dbReference type="SUPFAM" id="SSF54680">
    <property type="entry name" value="Pyrimidine nucleoside phosphorylase C-terminal domain"/>
    <property type="match status" value="1"/>
</dbReference>
<dbReference type="GO" id="GO:0006206">
    <property type="term" value="P:pyrimidine nucleobase metabolic process"/>
    <property type="evidence" value="ECO:0007669"/>
    <property type="project" value="InterPro"/>
</dbReference>
<dbReference type="Gene3D" id="1.20.970.10">
    <property type="entry name" value="Transferase, Pyrimidine Nucleoside Phosphorylase, Chain C"/>
    <property type="match status" value="1"/>
</dbReference>
<accession>A0A1G9Q708</accession>
<dbReference type="InterPro" id="IPR017872">
    <property type="entry name" value="Pyrmidine_PPase_CS"/>
</dbReference>
<dbReference type="InterPro" id="IPR036320">
    <property type="entry name" value="Glycosyl_Trfase_fam3_N_dom_sf"/>
</dbReference>
<dbReference type="InterPro" id="IPR017459">
    <property type="entry name" value="Glycosyl_Trfase_fam3_N_dom"/>
</dbReference>
<evidence type="ECO:0000256" key="7">
    <source>
        <dbReference type="ARBA" id="ARBA00022676"/>
    </source>
</evidence>
<evidence type="ECO:0000256" key="5">
    <source>
        <dbReference type="ARBA" id="ARBA00011889"/>
    </source>
</evidence>
<comment type="function">
    <text evidence="2">Catalyzes phosphorolysis of the pyrimidine nucleosides uridine, thymidine and 2'-deoxyuridine with the formation of the corresponding pyrimidine base and ribose-1-phosphate.</text>
</comment>
<dbReference type="EMBL" id="FNGW01000005">
    <property type="protein sequence ID" value="SDM06842.1"/>
    <property type="molecule type" value="Genomic_DNA"/>
</dbReference>
<evidence type="ECO:0000313" key="12">
    <source>
        <dbReference type="EMBL" id="SDM06842.1"/>
    </source>
</evidence>
<dbReference type="InterPro" id="IPR018090">
    <property type="entry name" value="Pyrmidine_PPas_bac/euk"/>
</dbReference>
<keyword evidence="8" id="KW-0808">Transferase</keyword>
<feature type="domain" description="Pyrimidine nucleoside phosphorylase C-terminal" evidence="11">
    <location>
        <begin position="345"/>
        <end position="419"/>
    </location>
</feature>
<dbReference type="FunFam" id="3.40.1030.10:FF:000003">
    <property type="entry name" value="Pyrimidine-nucleoside phosphorylase"/>
    <property type="match status" value="1"/>
</dbReference>
<evidence type="ECO:0000256" key="6">
    <source>
        <dbReference type="ARBA" id="ARBA00014680"/>
    </source>
</evidence>
<comment type="subunit">
    <text evidence="4">Homodimer.</text>
</comment>
<reference evidence="12 13" key="1">
    <citation type="submission" date="2016-10" db="EMBL/GenBank/DDBJ databases">
        <authorList>
            <person name="de Groot N.N."/>
        </authorList>
    </citation>
    <scope>NUCLEOTIDE SEQUENCE [LARGE SCALE GENOMIC DNA]</scope>
    <source>
        <strain evidence="12 13">DSM 797</strain>
    </source>
</reference>
<evidence type="ECO:0000313" key="13">
    <source>
        <dbReference type="Proteomes" id="UP000199068"/>
    </source>
</evidence>
<dbReference type="Gene3D" id="3.40.1030.10">
    <property type="entry name" value="Nucleoside phosphorylase/phosphoribosyltransferase catalytic domain"/>
    <property type="match status" value="1"/>
</dbReference>
<dbReference type="NCBIfam" id="NF004490">
    <property type="entry name" value="PRK05820.1"/>
    <property type="match status" value="1"/>
</dbReference>
<evidence type="ECO:0000256" key="4">
    <source>
        <dbReference type="ARBA" id="ARBA00011738"/>
    </source>
</evidence>
<dbReference type="SMART" id="SM00941">
    <property type="entry name" value="PYNP_C"/>
    <property type="match status" value="1"/>
</dbReference>
<comment type="catalytic activity">
    <reaction evidence="10">
        <text>thymidine + phosphate = 2-deoxy-alpha-D-ribose 1-phosphate + thymine</text>
        <dbReference type="Rhea" id="RHEA:16037"/>
        <dbReference type="ChEBI" id="CHEBI:17748"/>
        <dbReference type="ChEBI" id="CHEBI:17821"/>
        <dbReference type="ChEBI" id="CHEBI:43474"/>
        <dbReference type="ChEBI" id="CHEBI:57259"/>
        <dbReference type="EC" id="2.4.2.2"/>
    </reaction>
</comment>
<dbReference type="Proteomes" id="UP000199068">
    <property type="component" value="Unassembled WGS sequence"/>
</dbReference>
<dbReference type="NCBIfam" id="NF004747">
    <property type="entry name" value="PRK06078.1"/>
    <property type="match status" value="1"/>
</dbReference>
<dbReference type="STRING" id="1121325.SAMN04515677_10567"/>
<sequence length="441" mass="47815">MRIYDIIKKKRDSQELTKAEIDFFVEKYSKGEIPDYQASALLMAIYLNKMNKQETVYLTEAMMKSGDVIDLSDIEGIKVDKHSTGGVGDKTTIALAPLVAACGAPVAKMSGRGLGHTGGTLDKLEAIPGFSIEMEAKKFIDSVNEHKIAVCGQTASIAVADKKMYALRDVTATVDNISLIAASIMCKKLASGANAILLDVKTGDGAFMKTLDDSFELAKAMVDIGCGMNRETIGMITDMDEPLGFAVGNSLEVIEAIETLKGNGPKDFVMLCETLGAYMLVLAKVAKNFDEGIEKIRDAISSGKALEKLKVFIENQGGDKNIVDDYSLLPTASKIVEIKSPKSGYISKIEAEEVGVSAMILGAGRETKEDILDLSAGIILTKKVGDYVNEGDILAHMHLNKEEKLQQAKERFIAAYKIVDEKVEPKKLVYGVVTKDEIKKF</sequence>
<dbReference type="Gene3D" id="3.90.1170.30">
    <property type="entry name" value="Pyrimidine nucleoside phosphorylase-like, C-terminal domain"/>
    <property type="match status" value="1"/>
</dbReference>
<dbReference type="PROSITE" id="PS00647">
    <property type="entry name" value="THYMID_PHOSPHORYLASE"/>
    <property type="match status" value="1"/>
</dbReference>
<dbReference type="EC" id="2.4.2.2" evidence="5"/>
<dbReference type="SUPFAM" id="SSF52418">
    <property type="entry name" value="Nucleoside phosphorylase/phosphoribosyltransferase catalytic domain"/>
    <property type="match status" value="1"/>
</dbReference>
<dbReference type="InterPro" id="IPR035902">
    <property type="entry name" value="Nuc_phospho_transferase"/>
</dbReference>
<dbReference type="PANTHER" id="PTHR10515">
    <property type="entry name" value="THYMIDINE PHOSPHORYLASE"/>
    <property type="match status" value="1"/>
</dbReference>
<organism evidence="12 13">
    <name type="scientific">Romboutsia lituseburensis DSM 797</name>
    <dbReference type="NCBI Taxonomy" id="1121325"/>
    <lineage>
        <taxon>Bacteria</taxon>
        <taxon>Bacillati</taxon>
        <taxon>Bacillota</taxon>
        <taxon>Clostridia</taxon>
        <taxon>Peptostreptococcales</taxon>
        <taxon>Peptostreptococcaceae</taxon>
        <taxon>Romboutsia</taxon>
    </lineage>
</organism>
<dbReference type="NCBIfam" id="TIGR02644">
    <property type="entry name" value="Y_phosphoryl"/>
    <property type="match status" value="1"/>
</dbReference>
<comment type="catalytic activity">
    <reaction evidence="1">
        <text>2'-deoxyuridine + phosphate = 2-deoxy-alpha-D-ribose 1-phosphate + uracil</text>
        <dbReference type="Rhea" id="RHEA:22824"/>
        <dbReference type="ChEBI" id="CHEBI:16450"/>
        <dbReference type="ChEBI" id="CHEBI:17568"/>
        <dbReference type="ChEBI" id="CHEBI:43474"/>
        <dbReference type="ChEBI" id="CHEBI:57259"/>
        <dbReference type="EC" id="2.4.2.2"/>
    </reaction>
</comment>
<dbReference type="GO" id="GO:0009032">
    <property type="term" value="F:thymidine phosphorylase activity"/>
    <property type="evidence" value="ECO:0007669"/>
    <property type="project" value="TreeGrafter"/>
</dbReference>
<evidence type="ECO:0000256" key="9">
    <source>
        <dbReference type="ARBA" id="ARBA00048453"/>
    </source>
</evidence>
<dbReference type="Pfam" id="PF00591">
    <property type="entry name" value="Glycos_transf_3"/>
    <property type="match status" value="1"/>
</dbReference>
<dbReference type="GO" id="GO:0006213">
    <property type="term" value="P:pyrimidine nucleoside metabolic process"/>
    <property type="evidence" value="ECO:0007669"/>
    <property type="project" value="InterPro"/>
</dbReference>
<dbReference type="InterPro" id="IPR013102">
    <property type="entry name" value="PYNP_C"/>
</dbReference>
<evidence type="ECO:0000259" key="11">
    <source>
        <dbReference type="SMART" id="SM00941"/>
    </source>
</evidence>
<evidence type="ECO:0000256" key="3">
    <source>
        <dbReference type="ARBA" id="ARBA00006915"/>
    </source>
</evidence>
<proteinExistence type="inferred from homology"/>
<dbReference type="PIRSF" id="PIRSF000478">
    <property type="entry name" value="TP_PyNP"/>
    <property type="match status" value="1"/>
</dbReference>
<dbReference type="RefSeq" id="WP_092726034.1">
    <property type="nucleotide sequence ID" value="NZ_FNGW01000005.1"/>
</dbReference>
<dbReference type="Pfam" id="PF02885">
    <property type="entry name" value="Glycos_trans_3N"/>
    <property type="match status" value="1"/>
</dbReference>
<dbReference type="InterPro" id="IPR000312">
    <property type="entry name" value="Glycosyl_Trfase_fam3"/>
</dbReference>
<dbReference type="SUPFAM" id="SSF47648">
    <property type="entry name" value="Nucleoside phosphorylase/phosphoribosyltransferase N-terminal domain"/>
    <property type="match status" value="1"/>
</dbReference>
<gene>
    <name evidence="12" type="ORF">SAMN04515677_10567</name>
</gene>
<keyword evidence="7" id="KW-0328">Glycosyltransferase</keyword>
<dbReference type="Pfam" id="PF07831">
    <property type="entry name" value="PYNP_C"/>
    <property type="match status" value="1"/>
</dbReference>
<evidence type="ECO:0000256" key="2">
    <source>
        <dbReference type="ARBA" id="ARBA00003877"/>
    </source>
</evidence>
<comment type="catalytic activity">
    <reaction evidence="9">
        <text>uridine + phosphate = alpha-D-ribose 1-phosphate + uracil</text>
        <dbReference type="Rhea" id="RHEA:24388"/>
        <dbReference type="ChEBI" id="CHEBI:16704"/>
        <dbReference type="ChEBI" id="CHEBI:17568"/>
        <dbReference type="ChEBI" id="CHEBI:43474"/>
        <dbReference type="ChEBI" id="CHEBI:57720"/>
        <dbReference type="EC" id="2.4.2.2"/>
    </reaction>
</comment>
<dbReference type="GO" id="GO:0005829">
    <property type="term" value="C:cytosol"/>
    <property type="evidence" value="ECO:0007669"/>
    <property type="project" value="TreeGrafter"/>
</dbReference>
<dbReference type="AlphaFoldDB" id="A0A1G9Q708"/>
<dbReference type="InterPro" id="IPR000053">
    <property type="entry name" value="Thymidine/pyrmidine_PPase"/>
</dbReference>
<dbReference type="PANTHER" id="PTHR10515:SF0">
    <property type="entry name" value="THYMIDINE PHOSPHORYLASE"/>
    <property type="match status" value="1"/>
</dbReference>
<evidence type="ECO:0000256" key="1">
    <source>
        <dbReference type="ARBA" id="ARBA00001066"/>
    </source>
</evidence>
<dbReference type="InterPro" id="IPR036566">
    <property type="entry name" value="PYNP-like_C_sf"/>
</dbReference>
<evidence type="ECO:0000256" key="8">
    <source>
        <dbReference type="ARBA" id="ARBA00022679"/>
    </source>
</evidence>
<comment type="similarity">
    <text evidence="3">Belongs to the thymidine/pyrimidine-nucleoside phosphorylase family.</text>
</comment>
<protein>
    <recommendedName>
        <fullName evidence="6">Pyrimidine-nucleoside phosphorylase</fullName>
        <ecNumber evidence="5">2.4.2.2</ecNumber>
    </recommendedName>
</protein>